<dbReference type="PANTHER" id="PTHR39605:SF1">
    <property type="entry name" value="MAJOR FACILITATOR SUPERFAMILY (MFS) PROFILE DOMAIN-CONTAINING PROTEIN"/>
    <property type="match status" value="1"/>
</dbReference>
<gene>
    <name evidence="3" type="ORF">K466DRAFT_514008</name>
</gene>
<feature type="transmembrane region" description="Helical" evidence="2">
    <location>
        <begin position="82"/>
        <end position="102"/>
    </location>
</feature>
<dbReference type="PANTHER" id="PTHR39605">
    <property type="entry name" value="MAJOR FACILITATOR SUPERFAMILY (MFS) PROFILE DOMAIN-CONTAINING PROTEIN"/>
    <property type="match status" value="1"/>
</dbReference>
<feature type="compositionally biased region" description="Basic and acidic residues" evidence="1">
    <location>
        <begin position="11"/>
        <end position="27"/>
    </location>
</feature>
<keyword evidence="2" id="KW-0472">Membrane</keyword>
<evidence type="ECO:0000256" key="1">
    <source>
        <dbReference type="SAM" id="MobiDB-lite"/>
    </source>
</evidence>
<sequence>MPHAGDYELEDLSKRNVLSEDQGEKEPQPSTNGQTDDGVVTTWAWASAGLLSLVALPLIFAPRLVLFLAGTERSTPTPVESFLAWNAGILLSAIAVALVMNVPSSPEDLTVVARKGAPGHPLLEPLSAACLLISFISYNTTSVGSLGLLLCLGTGAIGGWGFWAILFAGSSHISRKTGADKRTSRFLFGNRAAASSQKKQWKKEQAVRSKGL</sequence>
<feature type="transmembrane region" description="Helical" evidence="2">
    <location>
        <begin position="146"/>
        <end position="166"/>
    </location>
</feature>
<dbReference type="Proteomes" id="UP000308197">
    <property type="component" value="Unassembled WGS sequence"/>
</dbReference>
<dbReference type="InParanoid" id="A0A5C3PTX8"/>
<keyword evidence="4" id="KW-1185">Reference proteome</keyword>
<accession>A0A5C3PTX8</accession>
<protein>
    <submittedName>
        <fullName evidence="3">Uncharacterized protein</fullName>
    </submittedName>
</protein>
<name>A0A5C3PTX8_9APHY</name>
<reference evidence="3 4" key="1">
    <citation type="journal article" date="2019" name="Nat. Ecol. Evol.">
        <title>Megaphylogeny resolves global patterns of mushroom evolution.</title>
        <authorList>
            <person name="Varga T."/>
            <person name="Krizsan K."/>
            <person name="Foldi C."/>
            <person name="Dima B."/>
            <person name="Sanchez-Garcia M."/>
            <person name="Sanchez-Ramirez S."/>
            <person name="Szollosi G.J."/>
            <person name="Szarkandi J.G."/>
            <person name="Papp V."/>
            <person name="Albert L."/>
            <person name="Andreopoulos W."/>
            <person name="Angelini C."/>
            <person name="Antonin V."/>
            <person name="Barry K.W."/>
            <person name="Bougher N.L."/>
            <person name="Buchanan P."/>
            <person name="Buyck B."/>
            <person name="Bense V."/>
            <person name="Catcheside P."/>
            <person name="Chovatia M."/>
            <person name="Cooper J."/>
            <person name="Damon W."/>
            <person name="Desjardin D."/>
            <person name="Finy P."/>
            <person name="Geml J."/>
            <person name="Haridas S."/>
            <person name="Hughes K."/>
            <person name="Justo A."/>
            <person name="Karasinski D."/>
            <person name="Kautmanova I."/>
            <person name="Kiss B."/>
            <person name="Kocsube S."/>
            <person name="Kotiranta H."/>
            <person name="LaButti K.M."/>
            <person name="Lechner B.E."/>
            <person name="Liimatainen K."/>
            <person name="Lipzen A."/>
            <person name="Lukacs Z."/>
            <person name="Mihaltcheva S."/>
            <person name="Morgado L.N."/>
            <person name="Niskanen T."/>
            <person name="Noordeloos M.E."/>
            <person name="Ohm R.A."/>
            <person name="Ortiz-Santana B."/>
            <person name="Ovrebo C."/>
            <person name="Racz N."/>
            <person name="Riley R."/>
            <person name="Savchenko A."/>
            <person name="Shiryaev A."/>
            <person name="Soop K."/>
            <person name="Spirin V."/>
            <person name="Szebenyi C."/>
            <person name="Tomsovsky M."/>
            <person name="Tulloss R.E."/>
            <person name="Uehling J."/>
            <person name="Grigoriev I.V."/>
            <person name="Vagvolgyi C."/>
            <person name="Papp T."/>
            <person name="Martin F.M."/>
            <person name="Miettinen O."/>
            <person name="Hibbett D.S."/>
            <person name="Nagy L.G."/>
        </authorList>
    </citation>
    <scope>NUCLEOTIDE SEQUENCE [LARGE SCALE GENOMIC DNA]</scope>
    <source>
        <strain evidence="3 4">HHB13444</strain>
    </source>
</reference>
<feature type="region of interest" description="Disordered" evidence="1">
    <location>
        <begin position="1"/>
        <end position="37"/>
    </location>
</feature>
<dbReference type="AlphaFoldDB" id="A0A5C3PTX8"/>
<evidence type="ECO:0000313" key="4">
    <source>
        <dbReference type="Proteomes" id="UP000308197"/>
    </source>
</evidence>
<organism evidence="3 4">
    <name type="scientific">Polyporus arcularius HHB13444</name>
    <dbReference type="NCBI Taxonomy" id="1314778"/>
    <lineage>
        <taxon>Eukaryota</taxon>
        <taxon>Fungi</taxon>
        <taxon>Dikarya</taxon>
        <taxon>Basidiomycota</taxon>
        <taxon>Agaricomycotina</taxon>
        <taxon>Agaricomycetes</taxon>
        <taxon>Polyporales</taxon>
        <taxon>Polyporaceae</taxon>
        <taxon>Polyporus</taxon>
    </lineage>
</organism>
<dbReference type="EMBL" id="ML211005">
    <property type="protein sequence ID" value="TFK92079.1"/>
    <property type="molecule type" value="Genomic_DNA"/>
</dbReference>
<feature type="transmembrane region" description="Helical" evidence="2">
    <location>
        <begin position="43"/>
        <end position="70"/>
    </location>
</feature>
<evidence type="ECO:0000313" key="3">
    <source>
        <dbReference type="EMBL" id="TFK92079.1"/>
    </source>
</evidence>
<keyword evidence="2" id="KW-0812">Transmembrane</keyword>
<evidence type="ECO:0000256" key="2">
    <source>
        <dbReference type="SAM" id="Phobius"/>
    </source>
</evidence>
<keyword evidence="2" id="KW-1133">Transmembrane helix</keyword>
<dbReference type="STRING" id="1314778.A0A5C3PTX8"/>
<proteinExistence type="predicted"/>